<dbReference type="InterPro" id="IPR007410">
    <property type="entry name" value="LpqE-like"/>
</dbReference>
<gene>
    <name evidence="3" type="ORF">GTU67_13280</name>
</gene>
<dbReference type="Gene3D" id="2.60.40.1890">
    <property type="entry name" value="PCu(A)C copper chaperone"/>
    <property type="match status" value="1"/>
</dbReference>
<evidence type="ECO:0000313" key="3">
    <source>
        <dbReference type="EMBL" id="MBC2770882.1"/>
    </source>
</evidence>
<evidence type="ECO:0000313" key="4">
    <source>
        <dbReference type="Proteomes" id="UP000545386"/>
    </source>
</evidence>
<feature type="compositionally biased region" description="Low complexity" evidence="1">
    <location>
        <begin position="24"/>
        <end position="39"/>
    </location>
</feature>
<comment type="caution">
    <text evidence="3">The sequence shown here is derived from an EMBL/GenBank/DDBJ whole genome shotgun (WGS) entry which is preliminary data.</text>
</comment>
<organism evidence="3 4">
    <name type="scientific">Pusillimonas minor</name>
    <dbReference type="NCBI Taxonomy" id="2697024"/>
    <lineage>
        <taxon>Bacteria</taxon>
        <taxon>Pseudomonadati</taxon>
        <taxon>Pseudomonadota</taxon>
        <taxon>Betaproteobacteria</taxon>
        <taxon>Burkholderiales</taxon>
        <taxon>Alcaligenaceae</taxon>
        <taxon>Pusillimonas</taxon>
    </lineage>
</organism>
<keyword evidence="2" id="KW-0732">Signal</keyword>
<dbReference type="EMBL" id="JACJUU010000014">
    <property type="protein sequence ID" value="MBC2770882.1"/>
    <property type="molecule type" value="Genomic_DNA"/>
</dbReference>
<name>A0A842HTC1_9BURK</name>
<evidence type="ECO:0000256" key="1">
    <source>
        <dbReference type="SAM" id="MobiDB-lite"/>
    </source>
</evidence>
<feature type="chain" id="PRO_5032847676" evidence="2">
    <location>
        <begin position="22"/>
        <end position="184"/>
    </location>
</feature>
<protein>
    <submittedName>
        <fullName evidence="3">Copper chaperone PCu(A)C</fullName>
    </submittedName>
</protein>
<dbReference type="RefSeq" id="WP_185780545.1">
    <property type="nucleotide sequence ID" value="NZ_JACJUU010000014.1"/>
</dbReference>
<proteinExistence type="predicted"/>
<feature type="signal peptide" evidence="2">
    <location>
        <begin position="1"/>
        <end position="21"/>
    </location>
</feature>
<keyword evidence="4" id="KW-1185">Reference proteome</keyword>
<dbReference type="AlphaFoldDB" id="A0A842HTC1"/>
<evidence type="ECO:0000256" key="2">
    <source>
        <dbReference type="SAM" id="SignalP"/>
    </source>
</evidence>
<dbReference type="SUPFAM" id="SSF110087">
    <property type="entry name" value="DR1885-like metal-binding protein"/>
    <property type="match status" value="1"/>
</dbReference>
<accession>A0A842HTC1</accession>
<sequence length="184" mass="19316">MLRTLLNTSVVILMSSGVAVAAHHGAHGQPPAHGGQPHAMAHAAPQTDTARLPVAQGVVADACWIRLLPAPAPSAGYFVLKNNTNAPVSLVGAAAPKDYGLLMVHQTRHENGMSRMGMVDEVAVPVGGQLEFKPGGYHIMLEQPRRDVAVGDTIQVDLVLKSGEKVVASCEVKPAGTMPRMMSH</sequence>
<dbReference type="PANTHER" id="PTHR36302">
    <property type="entry name" value="BLR7088 PROTEIN"/>
    <property type="match status" value="1"/>
</dbReference>
<dbReference type="Proteomes" id="UP000545386">
    <property type="component" value="Unassembled WGS sequence"/>
</dbReference>
<dbReference type="Pfam" id="PF04314">
    <property type="entry name" value="PCuAC"/>
    <property type="match status" value="1"/>
</dbReference>
<dbReference type="PANTHER" id="PTHR36302:SF1">
    <property type="entry name" value="COPPER CHAPERONE PCU(A)C"/>
    <property type="match status" value="1"/>
</dbReference>
<dbReference type="InterPro" id="IPR036182">
    <property type="entry name" value="PCuAC_sf"/>
</dbReference>
<feature type="region of interest" description="Disordered" evidence="1">
    <location>
        <begin position="24"/>
        <end position="45"/>
    </location>
</feature>
<dbReference type="InterPro" id="IPR058248">
    <property type="entry name" value="Lxx211020-like"/>
</dbReference>
<reference evidence="3 4" key="1">
    <citation type="submission" date="2020-08" db="EMBL/GenBank/DDBJ databases">
        <title>Paraeoetvoesia sp. YC-7-48 draft genome sequence.</title>
        <authorList>
            <person name="Yao L."/>
        </authorList>
    </citation>
    <scope>NUCLEOTIDE SEQUENCE [LARGE SCALE GENOMIC DNA]</scope>
    <source>
        <strain evidence="4">YC-7-48</strain>
    </source>
</reference>